<gene>
    <name evidence="1" type="ORF">FRX31_030288</name>
</gene>
<protein>
    <submittedName>
        <fullName evidence="1">Uncharacterized protein</fullName>
    </submittedName>
</protein>
<evidence type="ECO:0000313" key="1">
    <source>
        <dbReference type="EMBL" id="KAF5180124.1"/>
    </source>
</evidence>
<dbReference type="Proteomes" id="UP000554482">
    <property type="component" value="Unassembled WGS sequence"/>
</dbReference>
<sequence>MAAIHHQKQLQREFHIHLAIYVTPLGGHNCFRLSDFTSTLLFHALSPRQFSLVSSNKNSRNVQPRSL</sequence>
<proteinExistence type="predicted"/>
<evidence type="ECO:0000313" key="2">
    <source>
        <dbReference type="Proteomes" id="UP000554482"/>
    </source>
</evidence>
<keyword evidence="2" id="KW-1185">Reference proteome</keyword>
<dbReference type="AlphaFoldDB" id="A0A7J6V4X9"/>
<accession>A0A7J6V4X9</accession>
<name>A0A7J6V4X9_THATH</name>
<dbReference type="EMBL" id="JABWDY010037797">
    <property type="protein sequence ID" value="KAF5180124.1"/>
    <property type="molecule type" value="Genomic_DNA"/>
</dbReference>
<reference evidence="1 2" key="1">
    <citation type="submission" date="2020-06" db="EMBL/GenBank/DDBJ databases">
        <title>Transcriptomic and genomic resources for Thalictrum thalictroides and T. hernandezii: Facilitating candidate gene discovery in an emerging model plant lineage.</title>
        <authorList>
            <person name="Arias T."/>
            <person name="Riano-Pachon D.M."/>
            <person name="Di Stilio V.S."/>
        </authorList>
    </citation>
    <scope>NUCLEOTIDE SEQUENCE [LARGE SCALE GENOMIC DNA]</scope>
    <source>
        <strain evidence="2">cv. WT478/WT964</strain>
        <tissue evidence="1">Leaves</tissue>
    </source>
</reference>
<comment type="caution">
    <text evidence="1">The sequence shown here is derived from an EMBL/GenBank/DDBJ whole genome shotgun (WGS) entry which is preliminary data.</text>
</comment>
<organism evidence="1 2">
    <name type="scientific">Thalictrum thalictroides</name>
    <name type="common">Rue-anemone</name>
    <name type="synonym">Anemone thalictroides</name>
    <dbReference type="NCBI Taxonomy" id="46969"/>
    <lineage>
        <taxon>Eukaryota</taxon>
        <taxon>Viridiplantae</taxon>
        <taxon>Streptophyta</taxon>
        <taxon>Embryophyta</taxon>
        <taxon>Tracheophyta</taxon>
        <taxon>Spermatophyta</taxon>
        <taxon>Magnoliopsida</taxon>
        <taxon>Ranunculales</taxon>
        <taxon>Ranunculaceae</taxon>
        <taxon>Thalictroideae</taxon>
        <taxon>Thalictrum</taxon>
    </lineage>
</organism>